<evidence type="ECO:0000313" key="1">
    <source>
        <dbReference type="EMBL" id="KAG9223790.1"/>
    </source>
</evidence>
<name>A0ACB7J0N7_PLECO</name>
<protein>
    <submittedName>
        <fullName evidence="1">Uncharacterized protein</fullName>
    </submittedName>
</protein>
<dbReference type="EMBL" id="WQMT02000004">
    <property type="protein sequence ID" value="KAG9223790.1"/>
    <property type="molecule type" value="Genomic_DNA"/>
</dbReference>
<keyword evidence="2" id="KW-1185">Reference proteome</keyword>
<gene>
    <name evidence="1" type="ORF">CCMSSC00406_0004869</name>
</gene>
<accession>A0ACB7J0N7</accession>
<dbReference type="Proteomes" id="UP000824881">
    <property type="component" value="Unassembled WGS sequence"/>
</dbReference>
<proteinExistence type="predicted"/>
<evidence type="ECO:0000313" key="2">
    <source>
        <dbReference type="Proteomes" id="UP000824881"/>
    </source>
</evidence>
<sequence length="854" mass="95541">MAADIKKIVSAFSTSNITISDFIFHILTSSSSSERFLQNNLLAYADAIAEGLMKHPDRKQGNTRWATEFVKSKYGNEIRDLVQRNNGWHFSASTATASQLQEFRIEDMAEKMQLIAPQLWDLVGLLLSAVKPAIPSDPKADSTACVSDEDDDEYMWQLGASDFGAVVELIEEEAKYSREERLARRRKAILTVKKVVVISIMMQSSNQHANTLESIIGAFLYPCRTPDNVVDALHRMGLSVSISSIHNAINSLSRKSANTLQTMGQTLLVAYAYDNFDVNLKPSVPTVEKATDTLKHLTSGLIFPLQHGVTLDDLKCSKELWQKSPLNPHRDTLAPDLPTDCTWDKLLAIHPDPQPPGCNNDIPCQGQGLSHHDRFNSWMFLHDLCQYGPEYFRQFLPHIGKPEVVDAIPVTKTPIIPTRTMDAENSSVSGNIKSIKELLAQGGVGTTEDEEAQFEVKEIDDHVILFHGDLGTGEHINTALAQRSIEKTPWNRLQFAIFVMGLFHLKMACVDALLRVFVTPVDTRLDETGLMGDIGKTRPKETGIMTSSNPGYRRSLQVIQDSGRCRRLTCWELAIEDIKKYSSLSDFASSNPSLETLKSIADHLALNYVAGGKFDRKWRTTQDKERDKQLENGMLMNKYFLLLEEISYAMNHGDIGRVEACMLPWILIFKATGKHKYASHLMCYLYNVHFVYPKGLSHAIRYNILVNPTGKPGKFRAVDWCVELNNLYTKAVYGGDGSNYTVNHILKDSPLIDTYRNVKNTMGQNLILEQLTTAHSYPDMTKTYNALRAHLRKTSAYRYTAGRSTKHEIVDMINKGITLLGAMEVKGGSSLDVDGEGDDEGEAQPTVELADLLV</sequence>
<comment type="caution">
    <text evidence="1">The sequence shown here is derived from an EMBL/GenBank/DDBJ whole genome shotgun (WGS) entry which is preliminary data.</text>
</comment>
<organism evidence="1 2">
    <name type="scientific">Pleurotus cornucopiae</name>
    <name type="common">Cornucopia mushroom</name>
    <dbReference type="NCBI Taxonomy" id="5321"/>
    <lineage>
        <taxon>Eukaryota</taxon>
        <taxon>Fungi</taxon>
        <taxon>Dikarya</taxon>
        <taxon>Basidiomycota</taxon>
        <taxon>Agaricomycotina</taxon>
        <taxon>Agaricomycetes</taxon>
        <taxon>Agaricomycetidae</taxon>
        <taxon>Agaricales</taxon>
        <taxon>Pleurotineae</taxon>
        <taxon>Pleurotaceae</taxon>
        <taxon>Pleurotus</taxon>
    </lineage>
</organism>
<reference evidence="1 2" key="1">
    <citation type="journal article" date="2021" name="Appl. Environ. Microbiol.">
        <title>Genetic linkage and physical mapping for an oyster mushroom Pleurotus cornucopiae and QTL analysis for the trait cap color.</title>
        <authorList>
            <person name="Zhang Y."/>
            <person name="Gao W."/>
            <person name="Sonnenberg A."/>
            <person name="Chen Q."/>
            <person name="Zhang J."/>
            <person name="Huang C."/>
        </authorList>
    </citation>
    <scope>NUCLEOTIDE SEQUENCE [LARGE SCALE GENOMIC DNA]</scope>
    <source>
        <strain evidence="1">CCMSSC00406</strain>
    </source>
</reference>